<comment type="subcellular location">
    <subcellularLocation>
        <location evidence="8">Cell membrane</location>
        <topology evidence="8">Single-pass membrane protein</topology>
    </subcellularLocation>
    <text evidence="8">Colocalized with FtsZ to the nascent septal site.</text>
</comment>
<feature type="coiled-coil region" evidence="8">
    <location>
        <begin position="105"/>
        <end position="185"/>
    </location>
</feature>
<accession>A0ABS7K9P1</accession>
<evidence type="ECO:0000256" key="4">
    <source>
        <dbReference type="ARBA" id="ARBA00023054"/>
    </source>
</evidence>
<evidence type="ECO:0000256" key="8">
    <source>
        <dbReference type="HAMAP-Rule" id="MF_00728"/>
    </source>
</evidence>
<feature type="coiled-coil region" evidence="8">
    <location>
        <begin position="376"/>
        <end position="424"/>
    </location>
</feature>
<dbReference type="NCBIfam" id="NF003413">
    <property type="entry name" value="PRK04778.1-7"/>
    <property type="match status" value="1"/>
</dbReference>
<keyword evidence="6 8" id="KW-0717">Septation</keyword>
<evidence type="ECO:0000256" key="6">
    <source>
        <dbReference type="ARBA" id="ARBA00023210"/>
    </source>
</evidence>
<feature type="topological domain" description="Extracellular" evidence="8">
    <location>
        <begin position="1"/>
        <end position="2"/>
    </location>
</feature>
<evidence type="ECO:0000313" key="9">
    <source>
        <dbReference type="EMBL" id="MBY0098982.1"/>
    </source>
</evidence>
<keyword evidence="10" id="KW-1185">Reference proteome</keyword>
<gene>
    <name evidence="8 9" type="primary">ezrA</name>
    <name evidence="9" type="ORF">H0185_19635</name>
</gene>
<evidence type="ECO:0000256" key="7">
    <source>
        <dbReference type="ARBA" id="ARBA00023306"/>
    </source>
</evidence>
<name>A0ABS7K9P1_9BACI</name>
<dbReference type="EMBL" id="JACWFH010000031">
    <property type="protein sequence ID" value="MBY0098982.1"/>
    <property type="molecule type" value="Genomic_DNA"/>
</dbReference>
<reference evidence="9 10" key="1">
    <citation type="submission" date="2020-07" db="EMBL/GenBank/DDBJ databases">
        <title>Fungal Genomes of the International Space Station.</title>
        <authorList>
            <person name="Seuylemezian A."/>
            <person name="Singh N.K."/>
            <person name="Wood J."/>
            <person name="Venkateswaran K."/>
        </authorList>
    </citation>
    <scope>NUCLEOTIDE SEQUENCE [LARGE SCALE GENOMIC DNA]</scope>
    <source>
        <strain evidence="9 10">PL-B2</strain>
    </source>
</reference>
<keyword evidence="3 8" id="KW-1133">Transmembrane helix</keyword>
<keyword evidence="4 8" id="KW-0175">Coiled coil</keyword>
<proteinExistence type="inferred from homology"/>
<feature type="topological domain" description="Cytoplasmic" evidence="8">
    <location>
        <begin position="22"/>
        <end position="564"/>
    </location>
</feature>
<dbReference type="RefSeq" id="WP_221875202.1">
    <property type="nucleotide sequence ID" value="NZ_JACWFH010000031.1"/>
</dbReference>
<comment type="caution">
    <text evidence="9">The sequence shown here is derived from an EMBL/GenBank/DDBJ whole genome shotgun (WGS) entry which is preliminary data.</text>
</comment>
<evidence type="ECO:0000256" key="1">
    <source>
        <dbReference type="ARBA" id="ARBA00022618"/>
    </source>
</evidence>
<evidence type="ECO:0000313" key="10">
    <source>
        <dbReference type="Proteomes" id="UP000769780"/>
    </source>
</evidence>
<feature type="coiled-coil region" evidence="8">
    <location>
        <begin position="249"/>
        <end position="295"/>
    </location>
</feature>
<evidence type="ECO:0000256" key="3">
    <source>
        <dbReference type="ARBA" id="ARBA00022989"/>
    </source>
</evidence>
<dbReference type="HAMAP" id="MF_00728">
    <property type="entry name" value="EzrA"/>
    <property type="match status" value="1"/>
</dbReference>
<comment type="function">
    <text evidence="8">Negative regulator of FtsZ ring formation; modulates the frequency and position of FtsZ ring formation. Inhibits FtsZ ring formation at polar sites. Interacts either with FtsZ or with one of its binding partners to promote depolymerization.</text>
</comment>
<dbReference type="InterPro" id="IPR010379">
    <property type="entry name" value="EzrA"/>
</dbReference>
<protein>
    <recommendedName>
        <fullName evidence="8">Septation ring formation regulator EzrA</fullName>
    </recommendedName>
</protein>
<keyword evidence="1 8" id="KW-0132">Cell division</keyword>
<sequence length="564" mass="65585">MEFIIVGLGVILCLFLIGYLMKRKYFNEVDRFEAWKIDIMNRPVLDEMSKVKKLNMTGQTEELFERWRKEWDDIVTSELPDIEEFLLDAEDYTDKLRFGKAKESLATIDNKLTTIEEKINKILEELNELVGSEEKNRNEIELLKEQYRDCRKNLLAHRHSFGKAEKGLEDQLNEILQEFEKFDEKTESGNYLEAREIVIGIQLSLEEIIVKMEMIPQLIHDCQLGIPAQMSELKEGCREMVEKGFILDHLSTEEELEEIEKQLSKFQALIDETEVAEIQQGIEELKEKIDHLFDLLEKEALSKQFIKKSEHELNQLFHTAVDENDKIQEEIFNIQQSYELSDQELDAHVLAEGKLEQLVKRYQLLIARLGQGETAYSFLSEEVVELKAELELCNAEQQEFKEKLNALRKDEMVAREKVRELSKKMTEMLKLITKSNLPGLSQSYQYLLEDTKESIQNVAEKLEQKPLNIPTIQQYLEIAELTVEKLATTTEETVDNVKLAERIIQYGNRYRSSHPSVAKGLKGAEEAFRNYDYRQALEEAAAAIEEVEPGALKKIENIFVETNA</sequence>
<evidence type="ECO:0000256" key="2">
    <source>
        <dbReference type="ARBA" id="ARBA00022692"/>
    </source>
</evidence>
<keyword evidence="5 8" id="KW-0472">Membrane</keyword>
<keyword evidence="2 8" id="KW-0812">Transmembrane</keyword>
<comment type="similarity">
    <text evidence="8">Belongs to the EzrA family.</text>
</comment>
<organism evidence="9 10">
    <name type="scientific">Mesobacillus maritimus</name>
    <dbReference type="NCBI Taxonomy" id="1643336"/>
    <lineage>
        <taxon>Bacteria</taxon>
        <taxon>Bacillati</taxon>
        <taxon>Bacillota</taxon>
        <taxon>Bacilli</taxon>
        <taxon>Bacillales</taxon>
        <taxon>Bacillaceae</taxon>
        <taxon>Mesobacillus</taxon>
    </lineage>
</organism>
<dbReference type="Pfam" id="PF06160">
    <property type="entry name" value="EzrA"/>
    <property type="match status" value="1"/>
</dbReference>
<keyword evidence="7 8" id="KW-0131">Cell cycle</keyword>
<evidence type="ECO:0000256" key="5">
    <source>
        <dbReference type="ARBA" id="ARBA00023136"/>
    </source>
</evidence>
<keyword evidence="8" id="KW-1003">Cell membrane</keyword>
<dbReference type="Proteomes" id="UP000769780">
    <property type="component" value="Unassembled WGS sequence"/>
</dbReference>